<dbReference type="EMBL" id="SEYY01003340">
    <property type="protein sequence ID" value="KAB7504348.1"/>
    <property type="molecule type" value="Genomic_DNA"/>
</dbReference>
<name>A0A5N5TE40_9CRUS</name>
<evidence type="ECO:0000259" key="1">
    <source>
        <dbReference type="Pfam" id="PF03446"/>
    </source>
</evidence>
<accession>A0A5N5TE40</accession>
<organism evidence="2 3">
    <name type="scientific">Armadillidium nasatum</name>
    <dbReference type="NCBI Taxonomy" id="96803"/>
    <lineage>
        <taxon>Eukaryota</taxon>
        <taxon>Metazoa</taxon>
        <taxon>Ecdysozoa</taxon>
        <taxon>Arthropoda</taxon>
        <taxon>Crustacea</taxon>
        <taxon>Multicrustacea</taxon>
        <taxon>Malacostraca</taxon>
        <taxon>Eumalacostraca</taxon>
        <taxon>Peracarida</taxon>
        <taxon>Isopoda</taxon>
        <taxon>Oniscidea</taxon>
        <taxon>Crinocheta</taxon>
        <taxon>Armadillidiidae</taxon>
        <taxon>Armadillidium</taxon>
    </lineage>
</organism>
<dbReference type="AlphaFoldDB" id="A0A5N5TE40"/>
<dbReference type="Proteomes" id="UP000326759">
    <property type="component" value="Unassembled WGS sequence"/>
</dbReference>
<dbReference type="InterPro" id="IPR036291">
    <property type="entry name" value="NAD(P)-bd_dom_sf"/>
</dbReference>
<dbReference type="SUPFAM" id="SSF51735">
    <property type="entry name" value="NAD(P)-binding Rossmann-fold domains"/>
    <property type="match status" value="1"/>
</dbReference>
<keyword evidence="3" id="KW-1185">Reference proteome</keyword>
<reference evidence="2 3" key="1">
    <citation type="journal article" date="2019" name="PLoS Biol.">
        <title>Sex chromosomes control vertical transmission of feminizing Wolbachia symbionts in an isopod.</title>
        <authorList>
            <person name="Becking T."/>
            <person name="Chebbi M.A."/>
            <person name="Giraud I."/>
            <person name="Moumen B."/>
            <person name="Laverre T."/>
            <person name="Caubet Y."/>
            <person name="Peccoud J."/>
            <person name="Gilbert C."/>
            <person name="Cordaux R."/>
        </authorList>
    </citation>
    <scope>NUCLEOTIDE SEQUENCE [LARGE SCALE GENOMIC DNA]</scope>
    <source>
        <strain evidence="2">ANa2</strain>
        <tissue evidence="2">Whole body excluding digestive tract and cuticle</tissue>
    </source>
</reference>
<feature type="domain" description="6-phosphogluconate dehydrogenase NADP-binding" evidence="1">
    <location>
        <begin position="2"/>
        <end position="133"/>
    </location>
</feature>
<dbReference type="GO" id="GO:0005739">
    <property type="term" value="C:mitochondrion"/>
    <property type="evidence" value="ECO:0007669"/>
    <property type="project" value="TreeGrafter"/>
</dbReference>
<dbReference type="PANTHER" id="PTHR22981:SF84">
    <property type="entry name" value="3-HYDROXYISOBUTYRATE DEHYDROGENASE"/>
    <property type="match status" value="1"/>
</dbReference>
<dbReference type="InterPro" id="IPR006115">
    <property type="entry name" value="6PGDH_NADP-bd"/>
</dbReference>
<gene>
    <name evidence="2" type="primary">Hgd</name>
    <name evidence="2" type="ORF">Anas_06646</name>
</gene>
<comment type="caution">
    <text evidence="2">The sequence shown here is derived from an EMBL/GenBank/DDBJ whole genome shotgun (WGS) entry which is preliminary data.</text>
</comment>
<dbReference type="GO" id="GO:0006574">
    <property type="term" value="P:L-valine catabolic process"/>
    <property type="evidence" value="ECO:0007669"/>
    <property type="project" value="TreeGrafter"/>
</dbReference>
<dbReference type="Gene3D" id="3.40.50.720">
    <property type="entry name" value="NAD(P)-binding Rossmann-like Domain"/>
    <property type="match status" value="1"/>
</dbReference>
<dbReference type="GO" id="GO:0008442">
    <property type="term" value="F:3-hydroxyisobutyrate dehydrogenase activity"/>
    <property type="evidence" value="ECO:0007669"/>
    <property type="project" value="TreeGrafter"/>
</dbReference>
<evidence type="ECO:0000313" key="3">
    <source>
        <dbReference type="Proteomes" id="UP000326759"/>
    </source>
</evidence>
<dbReference type="GO" id="GO:0050661">
    <property type="term" value="F:NADP binding"/>
    <property type="evidence" value="ECO:0007669"/>
    <property type="project" value="InterPro"/>
</dbReference>
<dbReference type="PANTHER" id="PTHR22981">
    <property type="entry name" value="3-HYDROXYISOBUTYRATE DEHYDROGENASE-RELATED"/>
    <property type="match status" value="1"/>
</dbReference>
<dbReference type="Pfam" id="PF03446">
    <property type="entry name" value="NAD_binding_2"/>
    <property type="match status" value="1"/>
</dbReference>
<evidence type="ECO:0000313" key="2">
    <source>
        <dbReference type="EMBL" id="KAB7504348.1"/>
    </source>
</evidence>
<proteinExistence type="predicted"/>
<protein>
    <submittedName>
        <fullName evidence="2">2-(Hydroxymethyl)glutarate dehydrogenase</fullName>
    </submittedName>
</protein>
<dbReference type="OrthoDB" id="435038at2759"/>
<sequence length="230" mass="25311">MFDTHSHKMDDMPKQIKKCSSPREVAKISDVCITGLPKPGNVMEAAEGSQGILEGLSEGKIWIDHSTTDFEQTLDFSKKAKSRGAHVLEAPITGGLLALQKGQMVVHIGGQKEISDSVRPILEASYKEIFYVGDIGSAMIVKVVSNMLATINAVAAGEVLLLVPLDLNQLTLAISRRAQYKYGDTTGCYSHPKLYEDTTGESLRHPSFRKWSYENDFTDGSIVVRHKNEE</sequence>